<keyword evidence="1" id="KW-0812">Transmembrane</keyword>
<evidence type="ECO:0000313" key="3">
    <source>
        <dbReference type="Proteomes" id="UP000887159"/>
    </source>
</evidence>
<reference evidence="2" key="1">
    <citation type="submission" date="2020-08" db="EMBL/GenBank/DDBJ databases">
        <title>Multicomponent nature underlies the extraordinary mechanical properties of spider dragline silk.</title>
        <authorList>
            <person name="Kono N."/>
            <person name="Nakamura H."/>
            <person name="Mori M."/>
            <person name="Yoshida Y."/>
            <person name="Ohtoshi R."/>
            <person name="Malay A.D."/>
            <person name="Moran D.A.P."/>
            <person name="Tomita M."/>
            <person name="Numata K."/>
            <person name="Arakawa K."/>
        </authorList>
    </citation>
    <scope>NUCLEOTIDE SEQUENCE</scope>
</reference>
<dbReference type="EMBL" id="BMAU01021370">
    <property type="protein sequence ID" value="GFY24804.1"/>
    <property type="molecule type" value="Genomic_DNA"/>
</dbReference>
<proteinExistence type="predicted"/>
<gene>
    <name evidence="2" type="ORF">TNCV_2689951</name>
</gene>
<feature type="transmembrane region" description="Helical" evidence="1">
    <location>
        <begin position="138"/>
        <end position="157"/>
    </location>
</feature>
<keyword evidence="3" id="KW-1185">Reference proteome</keyword>
<keyword evidence="1" id="KW-1133">Transmembrane helix</keyword>
<keyword evidence="1" id="KW-0472">Membrane</keyword>
<name>A0A8X6VYJ6_TRICX</name>
<organism evidence="2 3">
    <name type="scientific">Trichonephila clavipes</name>
    <name type="common">Golden silk orbweaver</name>
    <name type="synonym">Nephila clavipes</name>
    <dbReference type="NCBI Taxonomy" id="2585209"/>
    <lineage>
        <taxon>Eukaryota</taxon>
        <taxon>Metazoa</taxon>
        <taxon>Ecdysozoa</taxon>
        <taxon>Arthropoda</taxon>
        <taxon>Chelicerata</taxon>
        <taxon>Arachnida</taxon>
        <taxon>Araneae</taxon>
        <taxon>Araneomorphae</taxon>
        <taxon>Entelegynae</taxon>
        <taxon>Araneoidea</taxon>
        <taxon>Nephilidae</taxon>
        <taxon>Trichonephila</taxon>
    </lineage>
</organism>
<dbReference type="AlphaFoldDB" id="A0A8X6VYJ6"/>
<protein>
    <submittedName>
        <fullName evidence="2">Uncharacterized protein</fullName>
    </submittedName>
</protein>
<evidence type="ECO:0000256" key="1">
    <source>
        <dbReference type="SAM" id="Phobius"/>
    </source>
</evidence>
<dbReference type="Proteomes" id="UP000887159">
    <property type="component" value="Unassembled WGS sequence"/>
</dbReference>
<accession>A0A8X6VYJ6</accession>
<comment type="caution">
    <text evidence="2">The sequence shown here is derived from an EMBL/GenBank/DDBJ whole genome shotgun (WGS) entry which is preliminary data.</text>
</comment>
<sequence length="160" mass="17901">MRHGGNKAINHELGYFVPLLQKSSFQFLESLWGVVGGQQLLFLERPKRALLDSCLENTLAIPFIEKEIVHDSIKVKSYPIAPREGNRDATIHQRSPTAKSGTFVHERRIIPTATVPPDENTPIIRMNRKTGLVRKKNIASFISPLVCMLCCPLPVVATMS</sequence>
<evidence type="ECO:0000313" key="2">
    <source>
        <dbReference type="EMBL" id="GFY24804.1"/>
    </source>
</evidence>